<dbReference type="Proteomes" id="UP001162135">
    <property type="component" value="Unassembled WGS sequence"/>
</dbReference>
<comment type="caution">
    <text evidence="16">The sequence shown here is derived from an EMBL/GenBank/DDBJ whole genome shotgun (WGS) entry which is preliminary data.</text>
</comment>
<dbReference type="PANTHER" id="PTHR43134:SF3">
    <property type="entry name" value="FLAGELLAR BIOSYNTHESIS PROTEIN FLHF"/>
    <property type="match status" value="1"/>
</dbReference>
<evidence type="ECO:0000259" key="15">
    <source>
        <dbReference type="SMART" id="SM00962"/>
    </source>
</evidence>
<evidence type="ECO:0000256" key="12">
    <source>
        <dbReference type="ARBA" id="ARBA00025337"/>
    </source>
</evidence>
<reference evidence="16" key="1">
    <citation type="journal article" date="2015" name="Antonie Van Leeuwenhoek">
        <title>Comparative 16S rRNA signatures and multilocus sequence analysis for the genus Salinicola and description of Salinicola acroporae sp. nov., isolated from coral Acropora digitifera.</title>
        <authorList>
            <person name="Lepcha R.T."/>
            <person name="Poddar A."/>
            <person name="Schumann P."/>
            <person name="Das S.K."/>
        </authorList>
    </citation>
    <scope>NUCLEOTIDE SEQUENCE</scope>
    <source>
        <strain evidence="16">S4-41</strain>
    </source>
</reference>
<evidence type="ECO:0000256" key="7">
    <source>
        <dbReference type="ARBA" id="ARBA00022795"/>
    </source>
</evidence>
<keyword evidence="16" id="KW-0282">Flagellum</keyword>
<protein>
    <recommendedName>
        <fullName evidence="3 13">Flagellar biosynthesis protein FlhF</fullName>
    </recommendedName>
</protein>
<comment type="function">
    <text evidence="12">Necessary for flagellar biosynthesis. May be involved in translocation of the flagellum.</text>
</comment>
<keyword evidence="5" id="KW-1003">Cell membrane</keyword>
<keyword evidence="10" id="KW-0472">Membrane</keyword>
<comment type="subcellular location">
    <subcellularLocation>
        <location evidence="1">Cell membrane</location>
        <topology evidence="1">Peripheral membrane protein</topology>
        <orientation evidence="1">Cytoplasmic side</orientation>
    </subcellularLocation>
</comment>
<keyword evidence="16" id="KW-0969">Cilium</keyword>
<evidence type="ECO:0000259" key="14">
    <source>
        <dbReference type="SMART" id="SM00382"/>
    </source>
</evidence>
<evidence type="ECO:0000256" key="6">
    <source>
        <dbReference type="ARBA" id="ARBA00022741"/>
    </source>
</evidence>
<feature type="domain" description="SRP54-type proteins GTP-binding" evidence="15">
    <location>
        <begin position="171"/>
        <end position="380"/>
    </location>
</feature>
<evidence type="ECO:0000256" key="13">
    <source>
        <dbReference type="NCBIfam" id="TIGR03499"/>
    </source>
</evidence>
<dbReference type="InterPro" id="IPR003593">
    <property type="entry name" value="AAA+_ATPase"/>
</dbReference>
<feature type="domain" description="AAA+ ATPase" evidence="14">
    <location>
        <begin position="170"/>
        <end position="353"/>
    </location>
</feature>
<evidence type="ECO:0000313" key="16">
    <source>
        <dbReference type="EMBL" id="MDH4572105.1"/>
    </source>
</evidence>
<dbReference type="SUPFAM" id="SSF52540">
    <property type="entry name" value="P-loop containing nucleoside triphosphate hydrolases"/>
    <property type="match status" value="1"/>
</dbReference>
<dbReference type="Gene3D" id="3.40.50.300">
    <property type="entry name" value="P-loop containing nucleotide triphosphate hydrolases"/>
    <property type="match status" value="1"/>
</dbReference>
<proteinExistence type="inferred from homology"/>
<dbReference type="Pfam" id="PF00448">
    <property type="entry name" value="SRP54"/>
    <property type="match status" value="1"/>
</dbReference>
<comment type="similarity">
    <text evidence="2">Belongs to the GTP-binding SRP family.</text>
</comment>
<dbReference type="PANTHER" id="PTHR43134">
    <property type="entry name" value="SIGNAL RECOGNITION PARTICLE RECEPTOR SUBUNIT ALPHA"/>
    <property type="match status" value="1"/>
</dbReference>
<dbReference type="CDD" id="cd17873">
    <property type="entry name" value="FlhF"/>
    <property type="match status" value="1"/>
</dbReference>
<dbReference type="InterPro" id="IPR027417">
    <property type="entry name" value="P-loop_NTPase"/>
</dbReference>
<evidence type="ECO:0000256" key="1">
    <source>
        <dbReference type="ARBA" id="ARBA00004413"/>
    </source>
</evidence>
<evidence type="ECO:0000256" key="9">
    <source>
        <dbReference type="ARBA" id="ARBA00023134"/>
    </source>
</evidence>
<dbReference type="EMBL" id="PGFS01000001">
    <property type="protein sequence ID" value="MDH4572105.1"/>
    <property type="molecule type" value="Genomic_DNA"/>
</dbReference>
<dbReference type="InterPro" id="IPR020006">
    <property type="entry name" value="FlhF"/>
</dbReference>
<keyword evidence="16" id="KW-0966">Cell projection</keyword>
<dbReference type="SMART" id="SM00962">
    <property type="entry name" value="SRP54"/>
    <property type="match status" value="1"/>
</dbReference>
<organism evidence="16 17">
    <name type="scientific">Salinicola acroporae</name>
    <dbReference type="NCBI Taxonomy" id="1541440"/>
    <lineage>
        <taxon>Bacteria</taxon>
        <taxon>Pseudomonadati</taxon>
        <taxon>Pseudomonadota</taxon>
        <taxon>Gammaproteobacteria</taxon>
        <taxon>Oceanospirillales</taxon>
        <taxon>Halomonadaceae</taxon>
        <taxon>Salinicola</taxon>
    </lineage>
</organism>
<dbReference type="RefSeq" id="WP_110716018.1">
    <property type="nucleotide sequence ID" value="NZ_PGFS01000001.1"/>
</dbReference>
<dbReference type="InterPro" id="IPR047040">
    <property type="entry name" value="FlhF__GTPase_dom"/>
</dbReference>
<gene>
    <name evidence="16" type="primary">flhF</name>
    <name evidence="16" type="ORF">CUR86_06290</name>
</gene>
<evidence type="ECO:0000256" key="3">
    <source>
        <dbReference type="ARBA" id="ARBA00014919"/>
    </source>
</evidence>
<evidence type="ECO:0000256" key="11">
    <source>
        <dbReference type="ARBA" id="ARBA00023225"/>
    </source>
</evidence>
<name>A0ABT6I4A1_9GAMM</name>
<keyword evidence="4" id="KW-0813">Transport</keyword>
<keyword evidence="9" id="KW-0342">GTP-binding</keyword>
<keyword evidence="6" id="KW-0547">Nucleotide-binding</keyword>
<evidence type="ECO:0000256" key="2">
    <source>
        <dbReference type="ARBA" id="ARBA00008531"/>
    </source>
</evidence>
<sequence length="754" mass="82105">MGVQRFIASTSREAMRQVRSALGDQVLILSNRAVEGGVEIIAMPEQAHEQALAGLESQVSPAATALPEPAATPTVETLEALNRRLLDDVRALLRDNASSPRTGSPSLTASLRRRLMQAGFSASLAEDILQDPPEELREEAPESPVVEAWLLRQLRSRLAWLEDEEALFADGGVFALVGPTGVGKTTTTAKLASRYVMRHGPKDVALVTTDSYRIGAAEQLRIYARLLGTEVHALEEDGDLGELVARLTQPRRALLSRSAGKKLTVIDTVGMSQRDQRLVGEISRLAEGPAPARRVLVLNAASHGDTLAQVIEAWQQASLDAGAPLWGCILTKLDEAARLGSVLDVVMRHRLKLCYVSRGQRVPEDLERVEADALLAEALSLAGESPFDELREMETLPLPRARQQALSRGVLRQGGALETTLATLRQHNLGMALLEQVWHRANRVGAASGDFARLMDDMTQQRLVASSRHSHALFWSKSGNVSGGDRAMPLVSLDHHGMPQPLAWPRHRLPAGQRGQLEWARPLGVGWHLFAQLPNVAELEDLDSQGQGWLASVTGSRRLRHAGEWLALSQAMALGEKVGKWAVRHQGRAADLHVMRLETSLSQRRQDQHALPVVAWHGEVRDRDDGRRLASRYWLGTAQAGFDAASRLPAAFAGDALPGMTRQADRILVDRGLVTHDSEQRWHLAAMLAALALRLSEEEQAWAMDVRASLSGIAQRRCGRRPKALLEALMDTLSAHAALARAGVVTSADVAVAA</sequence>
<reference evidence="16" key="2">
    <citation type="submission" date="2017-11" db="EMBL/GenBank/DDBJ databases">
        <authorList>
            <person name="Das S.K."/>
        </authorList>
    </citation>
    <scope>NUCLEOTIDE SEQUENCE</scope>
    <source>
        <strain evidence="16">S4-41</strain>
    </source>
</reference>
<evidence type="ECO:0000256" key="10">
    <source>
        <dbReference type="ARBA" id="ARBA00023136"/>
    </source>
</evidence>
<dbReference type="NCBIfam" id="TIGR03499">
    <property type="entry name" value="FlhF"/>
    <property type="match status" value="1"/>
</dbReference>
<evidence type="ECO:0000256" key="5">
    <source>
        <dbReference type="ARBA" id="ARBA00022475"/>
    </source>
</evidence>
<dbReference type="InterPro" id="IPR000897">
    <property type="entry name" value="SRP54_GTPase_dom"/>
</dbReference>
<evidence type="ECO:0000313" key="17">
    <source>
        <dbReference type="Proteomes" id="UP001162135"/>
    </source>
</evidence>
<keyword evidence="17" id="KW-1185">Reference proteome</keyword>
<evidence type="ECO:0000256" key="4">
    <source>
        <dbReference type="ARBA" id="ARBA00022448"/>
    </source>
</evidence>
<dbReference type="SMART" id="SM00382">
    <property type="entry name" value="AAA"/>
    <property type="match status" value="1"/>
</dbReference>
<accession>A0ABT6I4A1</accession>
<evidence type="ECO:0000256" key="8">
    <source>
        <dbReference type="ARBA" id="ARBA00022927"/>
    </source>
</evidence>
<keyword evidence="7" id="KW-1005">Bacterial flagellum biogenesis</keyword>
<keyword evidence="11" id="KW-1006">Bacterial flagellum protein export</keyword>
<keyword evidence="8" id="KW-0653">Protein transport</keyword>